<dbReference type="PROSITE" id="PS00455">
    <property type="entry name" value="AMP_BINDING"/>
    <property type="match status" value="1"/>
</dbReference>
<dbReference type="PANTHER" id="PTHR43272:SF33">
    <property type="entry name" value="AMP-BINDING DOMAIN-CONTAINING PROTEIN-RELATED"/>
    <property type="match status" value="1"/>
</dbReference>
<dbReference type="AlphaFoldDB" id="A0A831JYJ5"/>
<comment type="caution">
    <text evidence="4">The sequence shown here is derived from an EMBL/GenBank/DDBJ whole genome shotgun (WGS) entry which is preliminary data.</text>
</comment>
<proteinExistence type="predicted"/>
<dbReference type="SUPFAM" id="SSF56801">
    <property type="entry name" value="Acetyl-CoA synthetase-like"/>
    <property type="match status" value="1"/>
</dbReference>
<keyword evidence="1" id="KW-0547">Nucleotide-binding</keyword>
<evidence type="ECO:0000259" key="3">
    <source>
        <dbReference type="Pfam" id="PF00501"/>
    </source>
</evidence>
<dbReference type="CDD" id="cd05907">
    <property type="entry name" value="VL_LC_FACS_like"/>
    <property type="match status" value="1"/>
</dbReference>
<dbReference type="Proteomes" id="UP000885822">
    <property type="component" value="Unassembled WGS sequence"/>
</dbReference>
<dbReference type="InterPro" id="IPR042099">
    <property type="entry name" value="ANL_N_sf"/>
</dbReference>
<organism evidence="4">
    <name type="scientific">Thiolapillus brandeum</name>
    <dbReference type="NCBI Taxonomy" id="1076588"/>
    <lineage>
        <taxon>Bacteria</taxon>
        <taxon>Pseudomonadati</taxon>
        <taxon>Pseudomonadota</taxon>
        <taxon>Gammaproteobacteria</taxon>
        <taxon>Chromatiales</taxon>
        <taxon>Sedimenticolaceae</taxon>
        <taxon>Thiolapillus</taxon>
    </lineage>
</organism>
<dbReference type="GO" id="GO:0005524">
    <property type="term" value="F:ATP binding"/>
    <property type="evidence" value="ECO:0007669"/>
    <property type="project" value="UniProtKB-KW"/>
</dbReference>
<evidence type="ECO:0000313" key="4">
    <source>
        <dbReference type="EMBL" id="HDK38550.1"/>
    </source>
</evidence>
<dbReference type="EMBL" id="DRCV01000267">
    <property type="protein sequence ID" value="HDK38550.1"/>
    <property type="molecule type" value="Genomic_DNA"/>
</dbReference>
<keyword evidence="2" id="KW-0067">ATP-binding</keyword>
<dbReference type="GO" id="GO:0016020">
    <property type="term" value="C:membrane"/>
    <property type="evidence" value="ECO:0007669"/>
    <property type="project" value="TreeGrafter"/>
</dbReference>
<dbReference type="Gene3D" id="3.40.50.12780">
    <property type="entry name" value="N-terminal domain of ligase-like"/>
    <property type="match status" value="1"/>
</dbReference>
<keyword evidence="4" id="KW-0436">Ligase</keyword>
<protein>
    <submittedName>
        <fullName evidence="4">Long-chain fatty acid--CoA ligase</fullName>
    </submittedName>
</protein>
<name>A0A831JYJ5_9GAMM</name>
<evidence type="ECO:0000256" key="2">
    <source>
        <dbReference type="ARBA" id="ARBA00022840"/>
    </source>
</evidence>
<evidence type="ECO:0000256" key="1">
    <source>
        <dbReference type="ARBA" id="ARBA00022741"/>
    </source>
</evidence>
<dbReference type="Pfam" id="PF23562">
    <property type="entry name" value="AMP-binding_C_3"/>
    <property type="match status" value="1"/>
</dbReference>
<dbReference type="Pfam" id="PF00501">
    <property type="entry name" value="AMP-binding"/>
    <property type="match status" value="1"/>
</dbReference>
<dbReference type="GO" id="GO:0004467">
    <property type="term" value="F:long-chain fatty acid-CoA ligase activity"/>
    <property type="evidence" value="ECO:0007669"/>
    <property type="project" value="TreeGrafter"/>
</dbReference>
<dbReference type="PANTHER" id="PTHR43272">
    <property type="entry name" value="LONG-CHAIN-FATTY-ACID--COA LIGASE"/>
    <property type="match status" value="1"/>
</dbReference>
<sequence length="599" mass="66792">MSHKALITLQEGPTLAALFRQRVARTPDAIAYIQYDDKDEQWHDYSWAETAREVTRWQKALGTLNLETGERIVIMCHNSREWVVCDQATLGLGLVLVPVFMNDRAESITWICNDCSASVLIIEGQEQWDTLEGSTDELESVQTIISIHQLNTRHPKLKSLQEWLPADIDKPDLAESETSPTELATIVYTSGTTGRPKGVMLSHHNIVWNIHAALQLFDIGPDNTFLSFLPLSHTFERTVGYYLSMVCGATTAYNRSIPQLAEDLAIIKPTLLVSVPRIFERIYGRVTEKLVTESTIKQKLFSAAIDIGWKKFEYDQGRGKWSPGFILHPLLDKLVGAKVRERLGGRLWFTVCGGAALSPEVARMFIGLGIPVTQGYGLTETSPVIAANPLENNIPASVGLPLPGVEIQISDNGELLTRSPSIMLGYWNRPEATADMIDTEGWLHTGDKALIEDDHIFITGRLKEIIVLSTGEKIPPADMENTITLDPLIEQVMIIGEGKPYLSALVVPNPEQFEQLCQASGLEPGDESNYSNEVIQEQVLQRIRNQLSSFPGYAEIHKVAILNEPMTPENGLLTPTLKLRRNRILIYYSDEVTNLYAGH</sequence>
<gene>
    <name evidence="4" type="ORF">ENG92_05995</name>
</gene>
<feature type="domain" description="AMP-dependent synthetase/ligase" evidence="3">
    <location>
        <begin position="19"/>
        <end position="427"/>
    </location>
</feature>
<reference evidence="4" key="1">
    <citation type="journal article" date="2020" name="mSystems">
        <title>Genome- and Community-Level Interaction Insights into Carbon Utilization and Element Cycling Functions of Hydrothermarchaeota in Hydrothermal Sediment.</title>
        <authorList>
            <person name="Zhou Z."/>
            <person name="Liu Y."/>
            <person name="Xu W."/>
            <person name="Pan J."/>
            <person name="Luo Z.H."/>
            <person name="Li M."/>
        </authorList>
    </citation>
    <scope>NUCLEOTIDE SEQUENCE [LARGE SCALE GENOMIC DNA]</scope>
    <source>
        <strain evidence="4">HyVt-26</strain>
    </source>
</reference>
<accession>A0A831JYJ5</accession>
<dbReference type="InterPro" id="IPR000873">
    <property type="entry name" value="AMP-dep_synth/lig_dom"/>
</dbReference>
<dbReference type="InterPro" id="IPR020845">
    <property type="entry name" value="AMP-binding_CS"/>
</dbReference>